<dbReference type="AlphaFoldDB" id="A0A9W7BQM0"/>
<gene>
    <name evidence="2" type="ORF">TL16_g13046</name>
</gene>
<reference evidence="3" key="1">
    <citation type="journal article" date="2023" name="Commun. Biol.">
        <title>Genome analysis of Parmales, the sister group of diatoms, reveals the evolutionary specialization of diatoms from phago-mixotrophs to photoautotrophs.</title>
        <authorList>
            <person name="Ban H."/>
            <person name="Sato S."/>
            <person name="Yoshikawa S."/>
            <person name="Yamada K."/>
            <person name="Nakamura Y."/>
            <person name="Ichinomiya M."/>
            <person name="Sato N."/>
            <person name="Blanc-Mathieu R."/>
            <person name="Endo H."/>
            <person name="Kuwata A."/>
            <person name="Ogata H."/>
        </authorList>
    </citation>
    <scope>NUCLEOTIDE SEQUENCE [LARGE SCALE GENOMIC DNA]</scope>
</reference>
<dbReference type="Proteomes" id="UP001162640">
    <property type="component" value="Unassembled WGS sequence"/>
</dbReference>
<evidence type="ECO:0000313" key="2">
    <source>
        <dbReference type="EMBL" id="GMH94964.1"/>
    </source>
</evidence>
<accession>A0A9W7BQM0</accession>
<evidence type="ECO:0000256" key="1">
    <source>
        <dbReference type="SAM" id="Coils"/>
    </source>
</evidence>
<protein>
    <submittedName>
        <fullName evidence="2">Uncharacterized protein</fullName>
    </submittedName>
</protein>
<dbReference type="EMBL" id="BLQM01000581">
    <property type="protein sequence ID" value="GMH94964.1"/>
    <property type="molecule type" value="Genomic_DNA"/>
</dbReference>
<evidence type="ECO:0000313" key="3">
    <source>
        <dbReference type="Proteomes" id="UP001162640"/>
    </source>
</evidence>
<sequence length="131" mass="14683">MNVFEAGSLPDLASEVVTIGAIGLESFVFFKCVEKLGELKVNYDESVSSSTLASSLESKIRLEITEREASLASRAAQKAEARALRLKKVEENIERTREEEERIKRNQEEALRIAKQKADALKEKEGNELKL</sequence>
<comment type="caution">
    <text evidence="2">The sequence shown here is derived from an EMBL/GenBank/DDBJ whole genome shotgun (WGS) entry which is preliminary data.</text>
</comment>
<proteinExistence type="predicted"/>
<organism evidence="2 3">
    <name type="scientific">Triparma laevis f. inornata</name>
    <dbReference type="NCBI Taxonomy" id="1714386"/>
    <lineage>
        <taxon>Eukaryota</taxon>
        <taxon>Sar</taxon>
        <taxon>Stramenopiles</taxon>
        <taxon>Ochrophyta</taxon>
        <taxon>Bolidophyceae</taxon>
        <taxon>Parmales</taxon>
        <taxon>Triparmaceae</taxon>
        <taxon>Triparma</taxon>
    </lineage>
</organism>
<name>A0A9W7BQM0_9STRA</name>
<feature type="coiled-coil region" evidence="1">
    <location>
        <begin position="62"/>
        <end position="124"/>
    </location>
</feature>
<keyword evidence="1" id="KW-0175">Coiled coil</keyword>